<feature type="signal peptide" evidence="2">
    <location>
        <begin position="1"/>
        <end position="26"/>
    </location>
</feature>
<feature type="compositionally biased region" description="Low complexity" evidence="1">
    <location>
        <begin position="318"/>
        <end position="332"/>
    </location>
</feature>
<sequence length="397" mass="45629">MSAQNRSFSVMFSVVLLLLSLPTANADGGREQLSAEEVKNQKCPTCLKMEDGMIEEFFVVRKKNQDQEIITRTYINGRKTIDYLLYNSPYYYALQYIPVYNRDNFTAYLVEVTYDHHQFRRIQTPTSSGREFEYGVPGSNMIERNAQYCYYGNEYHYIDHSVAFAYHTLYIINETTAFELDKVCDDRFGPKDVKVLMDEMPIEISGEHNKGFLPKCFESKKKTCVFDVDNPSYLNIFEGSRDRTAYMRSGLVVYMHCITYRCSYFIHDTKTGLDWWIPDDIQVHTSPLDGHIRSIVPLLKPTDKFYTSELRYKYAPTTTTTTTTSTTTTTTTHKPITRPPVEPGGGDDKPVPEEHDAAEVEEEDGGEHSEGSAEENSSGRYVVLTWVVGWMLCMLLC</sequence>
<feature type="region of interest" description="Disordered" evidence="1">
    <location>
        <begin position="318"/>
        <end position="378"/>
    </location>
</feature>
<organism evidence="3 4">
    <name type="scientific">Bursaphelenchus okinawaensis</name>
    <dbReference type="NCBI Taxonomy" id="465554"/>
    <lineage>
        <taxon>Eukaryota</taxon>
        <taxon>Metazoa</taxon>
        <taxon>Ecdysozoa</taxon>
        <taxon>Nematoda</taxon>
        <taxon>Chromadorea</taxon>
        <taxon>Rhabditida</taxon>
        <taxon>Tylenchina</taxon>
        <taxon>Tylenchomorpha</taxon>
        <taxon>Aphelenchoidea</taxon>
        <taxon>Aphelenchoididae</taxon>
        <taxon>Bursaphelenchus</taxon>
    </lineage>
</organism>
<protein>
    <submittedName>
        <fullName evidence="3">Uncharacterized protein</fullName>
    </submittedName>
</protein>
<accession>A0A811JVQ5</accession>
<dbReference type="EMBL" id="CAJFDH010000001">
    <property type="protein sequence ID" value="CAD5207214.1"/>
    <property type="molecule type" value="Genomic_DNA"/>
</dbReference>
<reference evidence="3" key="1">
    <citation type="submission" date="2020-09" db="EMBL/GenBank/DDBJ databases">
        <authorList>
            <person name="Kikuchi T."/>
        </authorList>
    </citation>
    <scope>NUCLEOTIDE SEQUENCE</scope>
    <source>
        <strain evidence="3">SH1</strain>
    </source>
</reference>
<evidence type="ECO:0000256" key="1">
    <source>
        <dbReference type="SAM" id="MobiDB-lite"/>
    </source>
</evidence>
<gene>
    <name evidence="3" type="ORF">BOKJ2_LOCUS1898</name>
</gene>
<dbReference type="Proteomes" id="UP000614601">
    <property type="component" value="Unassembled WGS sequence"/>
</dbReference>
<feature type="compositionally biased region" description="Basic and acidic residues" evidence="1">
    <location>
        <begin position="346"/>
        <end position="358"/>
    </location>
</feature>
<dbReference type="EMBL" id="CAJFCW020000001">
    <property type="protein sequence ID" value="CAG9084795.1"/>
    <property type="molecule type" value="Genomic_DNA"/>
</dbReference>
<evidence type="ECO:0000313" key="3">
    <source>
        <dbReference type="EMBL" id="CAD5207214.1"/>
    </source>
</evidence>
<name>A0A811JVQ5_9BILA</name>
<dbReference type="AlphaFoldDB" id="A0A811JVQ5"/>
<keyword evidence="2" id="KW-0732">Signal</keyword>
<comment type="caution">
    <text evidence="3">The sequence shown here is derived from an EMBL/GenBank/DDBJ whole genome shotgun (WGS) entry which is preliminary data.</text>
</comment>
<feature type="chain" id="PRO_5035594465" evidence="2">
    <location>
        <begin position="27"/>
        <end position="397"/>
    </location>
</feature>
<dbReference type="Proteomes" id="UP000783686">
    <property type="component" value="Unassembled WGS sequence"/>
</dbReference>
<keyword evidence="4" id="KW-1185">Reference proteome</keyword>
<evidence type="ECO:0000256" key="2">
    <source>
        <dbReference type="SAM" id="SignalP"/>
    </source>
</evidence>
<evidence type="ECO:0000313" key="4">
    <source>
        <dbReference type="Proteomes" id="UP000614601"/>
    </source>
</evidence>
<proteinExistence type="predicted"/>